<reference evidence="6 7" key="1">
    <citation type="submission" date="2024-08" db="EMBL/GenBank/DDBJ databases">
        <title>Draft Genome Sequence of Legionella lytica strain DSB2004, Isolated From a Fire Sprinkler System.</title>
        <authorList>
            <person name="Everhart A.D."/>
            <person name="Kidane D.T."/>
            <person name="Farone A.L."/>
            <person name="Farone M.B."/>
        </authorList>
    </citation>
    <scope>NUCLEOTIDE SEQUENCE [LARGE SCALE GENOMIC DNA]</scope>
    <source>
        <strain evidence="6 7">DSB2004</strain>
    </source>
</reference>
<dbReference type="Pfam" id="PF02801">
    <property type="entry name" value="Ketoacyl-synt_C"/>
    <property type="match status" value="1"/>
</dbReference>
<comment type="pathway">
    <text evidence="1">Lipid metabolism; fatty acid biosynthesis.</text>
</comment>
<dbReference type="InterPro" id="IPR014030">
    <property type="entry name" value="Ketoacyl_synth_N"/>
</dbReference>
<sequence length="442" mass="47236">MWCLFLEVNNVKNRRVAITGLGAVSPIGLDVESTWSNLLAGKSGIAEIKQFDASAFPTHIAAEVKNFQPNPALANKHSRFAMSFTQYALEAARQAFDDAGILPTEETASQWGVVTGSGMMTSEFDYLHRFQKVCAQDGEVNWSQLQEKSREFYQLADFGKTTTNSGLSLLIQQFGMRGYASSVHTACASGGQALGLAMQVIRRGEADFMLAGGFDSMINPIGLSSFCLLGALSTYNETPETASRPFDGTRNGFVLGEGAAFLILEDWDKAKARGARIYAELAGEGNSLSSYRITDSHPNGDGAIQAMQRALNDAGVQASDVDYINAHGTSTKMNDLSETNAIKAVFGERATHLPVSSTKGQTGHLIAAAGALEAVLSVKSIEQGQIPKTANLTTPDPECNLDYVVDGPREKSLGVVLSDSFGFGGSNSCLLFKHPEFEGAGR</sequence>
<dbReference type="SMART" id="SM00825">
    <property type="entry name" value="PKS_KS"/>
    <property type="match status" value="1"/>
</dbReference>
<dbReference type="NCBIfam" id="NF005589">
    <property type="entry name" value="PRK07314.1"/>
    <property type="match status" value="1"/>
</dbReference>
<organism evidence="6 7">
    <name type="scientific">Legionella lytica</name>
    <dbReference type="NCBI Taxonomy" id="96232"/>
    <lineage>
        <taxon>Bacteria</taxon>
        <taxon>Pseudomonadati</taxon>
        <taxon>Pseudomonadota</taxon>
        <taxon>Gammaproteobacteria</taxon>
        <taxon>Legionellales</taxon>
        <taxon>Legionellaceae</taxon>
        <taxon>Legionella</taxon>
    </lineage>
</organism>
<dbReference type="CDD" id="cd00834">
    <property type="entry name" value="KAS_I_II"/>
    <property type="match status" value="1"/>
</dbReference>
<dbReference type="InterPro" id="IPR000794">
    <property type="entry name" value="Beta-ketoacyl_synthase"/>
</dbReference>
<dbReference type="InterPro" id="IPR016039">
    <property type="entry name" value="Thiolase-like"/>
</dbReference>
<dbReference type="Proteomes" id="UP001615550">
    <property type="component" value="Unassembled WGS sequence"/>
</dbReference>
<evidence type="ECO:0000313" key="7">
    <source>
        <dbReference type="Proteomes" id="UP001615550"/>
    </source>
</evidence>
<dbReference type="PANTHER" id="PTHR11712">
    <property type="entry name" value="POLYKETIDE SYNTHASE-RELATED"/>
    <property type="match status" value="1"/>
</dbReference>
<evidence type="ECO:0000256" key="2">
    <source>
        <dbReference type="ARBA" id="ARBA00008467"/>
    </source>
</evidence>
<dbReference type="PROSITE" id="PS52004">
    <property type="entry name" value="KS3_2"/>
    <property type="match status" value="1"/>
</dbReference>
<accession>A0ABW8D808</accession>
<proteinExistence type="inferred from homology"/>
<evidence type="ECO:0000259" key="5">
    <source>
        <dbReference type="PROSITE" id="PS52004"/>
    </source>
</evidence>
<evidence type="ECO:0000256" key="1">
    <source>
        <dbReference type="ARBA" id="ARBA00005194"/>
    </source>
</evidence>
<name>A0ABW8D808_9GAMM</name>
<dbReference type="EMBL" id="JBGORX010000003">
    <property type="protein sequence ID" value="MFJ1268848.1"/>
    <property type="molecule type" value="Genomic_DNA"/>
</dbReference>
<dbReference type="Pfam" id="PF00109">
    <property type="entry name" value="ketoacyl-synt"/>
    <property type="match status" value="1"/>
</dbReference>
<feature type="domain" description="Ketosynthase family 3 (KS3)" evidence="5">
    <location>
        <begin position="13"/>
        <end position="434"/>
    </location>
</feature>
<comment type="caution">
    <text evidence="6">The sequence shown here is derived from an EMBL/GenBank/DDBJ whole genome shotgun (WGS) entry which is preliminary data.</text>
</comment>
<comment type="similarity">
    <text evidence="2 4">Belongs to the thiolase-like superfamily. Beta-ketoacyl-ACP synthases family.</text>
</comment>
<dbReference type="InterPro" id="IPR020841">
    <property type="entry name" value="PKS_Beta-ketoAc_synthase_dom"/>
</dbReference>
<dbReference type="InterPro" id="IPR018201">
    <property type="entry name" value="Ketoacyl_synth_AS"/>
</dbReference>
<dbReference type="PANTHER" id="PTHR11712:SF336">
    <property type="entry name" value="3-OXOACYL-[ACYL-CARRIER-PROTEIN] SYNTHASE, MITOCHONDRIAL"/>
    <property type="match status" value="1"/>
</dbReference>
<dbReference type="SUPFAM" id="SSF53901">
    <property type="entry name" value="Thiolase-like"/>
    <property type="match status" value="1"/>
</dbReference>
<protein>
    <submittedName>
        <fullName evidence="6">Beta-ketoacyl synthase</fullName>
    </submittedName>
</protein>
<evidence type="ECO:0000313" key="6">
    <source>
        <dbReference type="EMBL" id="MFJ1268848.1"/>
    </source>
</evidence>
<dbReference type="PROSITE" id="PS00606">
    <property type="entry name" value="KS3_1"/>
    <property type="match status" value="1"/>
</dbReference>
<dbReference type="InterPro" id="IPR014031">
    <property type="entry name" value="Ketoacyl_synth_C"/>
</dbReference>
<evidence type="ECO:0000256" key="3">
    <source>
        <dbReference type="ARBA" id="ARBA00022679"/>
    </source>
</evidence>
<dbReference type="RefSeq" id="WP_400187898.1">
    <property type="nucleotide sequence ID" value="NZ_JBGORX010000003.1"/>
</dbReference>
<dbReference type="Gene3D" id="3.40.47.10">
    <property type="match status" value="1"/>
</dbReference>
<gene>
    <name evidence="6" type="ORF">ACD661_09800</name>
</gene>
<keyword evidence="7" id="KW-1185">Reference proteome</keyword>
<keyword evidence="3 4" id="KW-0808">Transferase</keyword>
<evidence type="ECO:0000256" key="4">
    <source>
        <dbReference type="RuleBase" id="RU003694"/>
    </source>
</evidence>